<accession>A0ABS3T5L4</accession>
<organism evidence="1 2">
    <name type="scientific">Winogradskyella pelagia</name>
    <dbReference type="NCBI Taxonomy" id="2819984"/>
    <lineage>
        <taxon>Bacteria</taxon>
        <taxon>Pseudomonadati</taxon>
        <taxon>Bacteroidota</taxon>
        <taxon>Flavobacteriia</taxon>
        <taxon>Flavobacteriales</taxon>
        <taxon>Flavobacteriaceae</taxon>
        <taxon>Winogradskyella</taxon>
    </lineage>
</organism>
<proteinExistence type="predicted"/>
<comment type="caution">
    <text evidence="1">The sequence shown here is derived from an EMBL/GenBank/DDBJ whole genome shotgun (WGS) entry which is preliminary data.</text>
</comment>
<dbReference type="EMBL" id="JAGEVF010000017">
    <property type="protein sequence ID" value="MBO3118028.1"/>
    <property type="molecule type" value="Genomic_DNA"/>
</dbReference>
<name>A0ABS3T5L4_9FLAO</name>
<reference evidence="1 2" key="1">
    <citation type="submission" date="2021-03" db="EMBL/GenBank/DDBJ databases">
        <title>Winogradskyella sp. nov., isolated from costal sediment.</title>
        <authorList>
            <person name="Gao C."/>
        </authorList>
    </citation>
    <scope>NUCLEOTIDE SEQUENCE [LARGE SCALE GENOMIC DNA]</scope>
    <source>
        <strain evidence="1 2">DF17</strain>
    </source>
</reference>
<dbReference type="Proteomes" id="UP000676776">
    <property type="component" value="Unassembled WGS sequence"/>
</dbReference>
<sequence length="56" mass="6255">MYDLLGRAVIREILETSLNRSALNAGELGCGIYIGELQKDNQKVSQKSDSKIIFVR</sequence>
<evidence type="ECO:0000313" key="2">
    <source>
        <dbReference type="Proteomes" id="UP000676776"/>
    </source>
</evidence>
<protein>
    <submittedName>
        <fullName evidence="1">Uncharacterized protein</fullName>
    </submittedName>
</protein>
<evidence type="ECO:0000313" key="1">
    <source>
        <dbReference type="EMBL" id="MBO3118028.1"/>
    </source>
</evidence>
<gene>
    <name evidence="1" type="ORF">J4050_14820</name>
</gene>
<keyword evidence="2" id="KW-1185">Reference proteome</keyword>
<dbReference type="RefSeq" id="WP_208155404.1">
    <property type="nucleotide sequence ID" value="NZ_JAGEVF010000017.1"/>
</dbReference>